<reference evidence="2 3" key="1">
    <citation type="submission" date="2023-03" db="EMBL/GenBank/DDBJ databases">
        <title>Genome insight into feeding habits of ladybird beetles.</title>
        <authorList>
            <person name="Li H.-S."/>
            <person name="Huang Y.-H."/>
            <person name="Pang H."/>
        </authorList>
    </citation>
    <scope>NUCLEOTIDE SEQUENCE [LARGE SCALE GENOMIC DNA]</scope>
    <source>
        <strain evidence="2">SYSU_2023b</strain>
        <tissue evidence="2">Whole body</tissue>
    </source>
</reference>
<evidence type="ECO:0008006" key="4">
    <source>
        <dbReference type="Google" id="ProtNLM"/>
    </source>
</evidence>
<dbReference type="EMBL" id="JARQZJ010000036">
    <property type="protein sequence ID" value="KAK9876304.1"/>
    <property type="molecule type" value="Genomic_DNA"/>
</dbReference>
<keyword evidence="3" id="KW-1185">Reference proteome</keyword>
<evidence type="ECO:0000313" key="3">
    <source>
        <dbReference type="Proteomes" id="UP001431783"/>
    </source>
</evidence>
<gene>
    <name evidence="2" type="ORF">WA026_012602</name>
</gene>
<dbReference type="Gene3D" id="3.30.40.10">
    <property type="entry name" value="Zinc/RING finger domain, C3HC4 (zinc finger)"/>
    <property type="match status" value="1"/>
</dbReference>
<proteinExistence type="predicted"/>
<feature type="region of interest" description="Disordered" evidence="1">
    <location>
        <begin position="83"/>
        <end position="115"/>
    </location>
</feature>
<protein>
    <recommendedName>
        <fullName evidence="4">Zinc finger PHD-type domain-containing protein</fullName>
    </recommendedName>
</protein>
<comment type="caution">
    <text evidence="2">The sequence shown here is derived from an EMBL/GenBank/DDBJ whole genome shotgun (WGS) entry which is preliminary data.</text>
</comment>
<dbReference type="AlphaFoldDB" id="A0AAW1U083"/>
<name>A0AAW1U083_9CUCU</name>
<evidence type="ECO:0000256" key="1">
    <source>
        <dbReference type="SAM" id="MobiDB-lite"/>
    </source>
</evidence>
<sequence length="164" mass="18800">MPSAGLRVRFDMPKKKPTCSIGKSNINKTQIRRGCNGICKIWFHNDCSGLSDDAFLEISKKNWKSSFLCNGCQIRNIKIKSQQDKLMSKDSEDEVSEMQYPGRGEKPRNSYNGSLSAPTNSDIINLMEENFNILEESVKFNSDIIDEMKEKFDKLLLENHKLKK</sequence>
<accession>A0AAW1U083</accession>
<dbReference type="InterPro" id="IPR013083">
    <property type="entry name" value="Znf_RING/FYVE/PHD"/>
</dbReference>
<dbReference type="SUPFAM" id="SSF57903">
    <property type="entry name" value="FYVE/PHD zinc finger"/>
    <property type="match status" value="1"/>
</dbReference>
<organism evidence="2 3">
    <name type="scientific">Henosepilachna vigintioctopunctata</name>
    <dbReference type="NCBI Taxonomy" id="420089"/>
    <lineage>
        <taxon>Eukaryota</taxon>
        <taxon>Metazoa</taxon>
        <taxon>Ecdysozoa</taxon>
        <taxon>Arthropoda</taxon>
        <taxon>Hexapoda</taxon>
        <taxon>Insecta</taxon>
        <taxon>Pterygota</taxon>
        <taxon>Neoptera</taxon>
        <taxon>Endopterygota</taxon>
        <taxon>Coleoptera</taxon>
        <taxon>Polyphaga</taxon>
        <taxon>Cucujiformia</taxon>
        <taxon>Coccinelloidea</taxon>
        <taxon>Coccinellidae</taxon>
        <taxon>Epilachninae</taxon>
        <taxon>Epilachnini</taxon>
        <taxon>Henosepilachna</taxon>
    </lineage>
</organism>
<dbReference type="Proteomes" id="UP001431783">
    <property type="component" value="Unassembled WGS sequence"/>
</dbReference>
<dbReference type="InterPro" id="IPR011011">
    <property type="entry name" value="Znf_FYVE_PHD"/>
</dbReference>
<evidence type="ECO:0000313" key="2">
    <source>
        <dbReference type="EMBL" id="KAK9876304.1"/>
    </source>
</evidence>